<dbReference type="OrthoDB" id="9944at2157"/>
<evidence type="ECO:0000256" key="4">
    <source>
        <dbReference type="ARBA" id="ARBA00023186"/>
    </source>
</evidence>
<evidence type="ECO:0000256" key="6">
    <source>
        <dbReference type="RuleBase" id="RU003322"/>
    </source>
</evidence>
<dbReference type="NCBIfam" id="NF001413">
    <property type="entry name" value="PRK00290.1"/>
    <property type="match status" value="1"/>
</dbReference>
<dbReference type="CDD" id="cd10234">
    <property type="entry name" value="ASKHA_NBD_HSP70_DnaK-like"/>
    <property type="match status" value="1"/>
</dbReference>
<evidence type="ECO:0000256" key="1">
    <source>
        <dbReference type="ARBA" id="ARBA00007381"/>
    </source>
</evidence>
<reference evidence="9 10" key="2">
    <citation type="journal article" date="2024" name="Int. J. Syst. Evol. Microbiol.">
        <title>Promethearchaeum syntrophicum gen. nov., sp. nov., an anaerobic, obligately syntrophic archaeon, the first isolate of the lineage 'Asgard' archaea, and proposal of the new archaeal phylum Promethearchaeota phyl. nov. and kingdom Promethearchaeati regn. nov.</title>
        <authorList>
            <person name="Imachi H."/>
            <person name="Nobu M.K."/>
            <person name="Kato S."/>
            <person name="Takaki Y."/>
            <person name="Miyazaki M."/>
            <person name="Miyata M."/>
            <person name="Ogawara M."/>
            <person name="Saito Y."/>
            <person name="Sakai S."/>
            <person name="Tahara Y.O."/>
            <person name="Takano Y."/>
            <person name="Tasumi E."/>
            <person name="Uematsu K."/>
            <person name="Yoshimura T."/>
            <person name="Itoh T."/>
            <person name="Ohkuma M."/>
            <person name="Takai K."/>
        </authorList>
    </citation>
    <scope>NUCLEOTIDE SEQUENCE [LARGE SCALE GENOMIC DNA]</scope>
    <source>
        <strain evidence="9 10">MK-D1</strain>
    </source>
</reference>
<dbReference type="SUPFAM" id="SSF100920">
    <property type="entry name" value="Heat shock protein 70kD (HSP70), peptide-binding domain"/>
    <property type="match status" value="1"/>
</dbReference>
<dbReference type="InterPro" id="IPR012725">
    <property type="entry name" value="Chaperone_DnaK"/>
</dbReference>
<accession>A0A5B9DFX7</accession>
<keyword evidence="10" id="KW-1185">Reference proteome</keyword>
<dbReference type="Gene3D" id="3.90.640.10">
    <property type="entry name" value="Actin, Chain A, domain 4"/>
    <property type="match status" value="1"/>
</dbReference>
<evidence type="ECO:0000256" key="3">
    <source>
        <dbReference type="ARBA" id="ARBA00022840"/>
    </source>
</evidence>
<dbReference type="FunFam" id="3.90.640.10:FF:000003">
    <property type="entry name" value="Molecular chaperone DnaK"/>
    <property type="match status" value="1"/>
</dbReference>
<feature type="compositionally biased region" description="Gly residues" evidence="8">
    <location>
        <begin position="622"/>
        <end position="632"/>
    </location>
</feature>
<dbReference type="InterPro" id="IPR029048">
    <property type="entry name" value="HSP70_C_sf"/>
</dbReference>
<dbReference type="FunFam" id="3.30.420.40:FF:000071">
    <property type="entry name" value="Molecular chaperone DnaK"/>
    <property type="match status" value="1"/>
</dbReference>
<gene>
    <name evidence="5 9" type="primary">dnaK</name>
    <name evidence="9" type="ORF">DSAG12_03520</name>
</gene>
<dbReference type="AlphaFoldDB" id="A0A5B9DFX7"/>
<dbReference type="GeneID" id="41331491"/>
<dbReference type="PROSITE" id="PS01036">
    <property type="entry name" value="HSP70_3"/>
    <property type="match status" value="1"/>
</dbReference>
<keyword evidence="7" id="KW-0175">Coiled coil</keyword>
<dbReference type="Gene3D" id="3.30.420.40">
    <property type="match status" value="3"/>
</dbReference>
<feature type="compositionally biased region" description="Low complexity" evidence="8">
    <location>
        <begin position="612"/>
        <end position="621"/>
    </location>
</feature>
<evidence type="ECO:0000256" key="2">
    <source>
        <dbReference type="ARBA" id="ARBA00022741"/>
    </source>
</evidence>
<protein>
    <recommendedName>
        <fullName evidence="5">Chaperone protein DnaK</fullName>
    </recommendedName>
    <alternativeName>
        <fullName evidence="5">HSP70</fullName>
    </alternativeName>
    <alternativeName>
        <fullName evidence="5">Heat shock 70 kDa protein</fullName>
    </alternativeName>
    <alternativeName>
        <fullName evidence="5">Heat shock protein 70</fullName>
    </alternativeName>
</protein>
<feature type="coiled-coil region" evidence="7">
    <location>
        <begin position="542"/>
        <end position="588"/>
    </location>
</feature>
<sequence length="657" mass="71230">MSEKKTKKEKIIGIDLGTSNSAAAIMIGGKPEIIPAAEGVSVGGKAFPSYVAFLKDGTRLVGEPARRQAVSNPEHTIRKIKRKMGTNHKITIEKKTYTPEEISAMILQKIKKDSEDYIGEEIQKAVITVPAYFNDAQRTATKDAGRIAGLDVVRIINEPTAACLAYGLDKSDEKSAKIAVLDLGGGTFDVTIMDMGEGVFEVLSTHGDTALGGSDMDEAIKEWIVKEFKRKTDVDLTNDPQPMMRIIEAAEKAKIDLSSSFSTRINLPFIAMGKDGQPLNLDLELTRAKLEDLISHILERLYTPMDKAMRDSKISKNQINKIIMVGGPSRMPSVQKAYADFFGRKPEKGVDPMECVAQGASIQAAVLSGEVEDLLLLDVTPLSLSIETLGGVSTPLIERNTTIPVERAKVFSTASDNQPSVEINVLQGERPMAQDNISLGRFHLDGIPPAPRGMPQIEVKFSIDANGIVNVTATDLGTKREQSITITGQSKLSEEEIQKKIKDAELHAEEDKLVREKIEARNELSGMAFQAEKLMKDNPDKVEDLKDDLIKAIDEAKELEKSEDLNQIKEAKDKLEKLLHKLAEKIYAQGGAPGGAPGGMGGMGGMSPEQAAAFAQQAAQAGKGGAGFGNMGGATYDSPDEGKKKKKKVVDVDWEDE</sequence>
<dbReference type="EMBL" id="CP042905">
    <property type="protein sequence ID" value="QEE17683.1"/>
    <property type="molecule type" value="Genomic_DNA"/>
</dbReference>
<dbReference type="KEGG" id="psyt:DSAG12_03520"/>
<dbReference type="SUPFAM" id="SSF53067">
    <property type="entry name" value="Actin-like ATPase domain"/>
    <property type="match status" value="2"/>
</dbReference>
<comment type="function">
    <text evidence="5">Acts as a chaperone.</text>
</comment>
<dbReference type="NCBIfam" id="TIGR02350">
    <property type="entry name" value="prok_dnaK"/>
    <property type="match status" value="1"/>
</dbReference>
<dbReference type="PRINTS" id="PR00301">
    <property type="entry name" value="HEATSHOCK70"/>
</dbReference>
<name>A0A5B9DFX7_9ARCH</name>
<proteinExistence type="inferred from homology"/>
<dbReference type="PANTHER" id="PTHR19375">
    <property type="entry name" value="HEAT SHOCK PROTEIN 70KDA"/>
    <property type="match status" value="1"/>
</dbReference>
<reference evidence="9 10" key="1">
    <citation type="journal article" date="2020" name="Nature">
        <title>Isolation of an archaeon at the prokaryote-eukaryote interface.</title>
        <authorList>
            <person name="Imachi H."/>
            <person name="Nobu M.K."/>
            <person name="Nakahara N."/>
            <person name="Morono Y."/>
            <person name="Ogawara M."/>
            <person name="Takaki Y."/>
            <person name="Takano Y."/>
            <person name="Uematsu K."/>
            <person name="Ikuta T."/>
            <person name="Ito M."/>
            <person name="Matsui Y."/>
            <person name="Miyazaki M."/>
            <person name="Murata K."/>
            <person name="Saito Y."/>
            <person name="Sakai S."/>
            <person name="Song C."/>
            <person name="Tasumi E."/>
            <person name="Yamanaka Y."/>
            <person name="Yamaguchi T."/>
            <person name="Kamagata Y."/>
            <person name="Tamaki H."/>
            <person name="Takai K."/>
        </authorList>
    </citation>
    <scope>NUCLEOTIDE SEQUENCE [LARGE SCALE GENOMIC DNA]</scope>
    <source>
        <strain evidence="9 10">MK-D1</strain>
    </source>
</reference>
<dbReference type="GO" id="GO:0051082">
    <property type="term" value="F:unfolded protein binding"/>
    <property type="evidence" value="ECO:0007669"/>
    <property type="project" value="InterPro"/>
</dbReference>
<dbReference type="InterPro" id="IPR043129">
    <property type="entry name" value="ATPase_NBD"/>
</dbReference>
<organism evidence="9 10">
    <name type="scientific">Promethearchaeum syntrophicum</name>
    <dbReference type="NCBI Taxonomy" id="2594042"/>
    <lineage>
        <taxon>Archaea</taxon>
        <taxon>Promethearchaeati</taxon>
        <taxon>Promethearchaeota</taxon>
        <taxon>Promethearchaeia</taxon>
        <taxon>Promethearchaeales</taxon>
        <taxon>Promethearchaeaceae</taxon>
        <taxon>Promethearchaeum</taxon>
    </lineage>
</organism>
<comment type="similarity">
    <text evidence="1 5 6">Belongs to the heat shock protein 70 family.</text>
</comment>
<dbReference type="FunFam" id="2.60.34.10:FF:000014">
    <property type="entry name" value="Chaperone protein DnaK HSP70"/>
    <property type="match status" value="1"/>
</dbReference>
<dbReference type="InterPro" id="IPR013126">
    <property type="entry name" value="Hsp_70_fam"/>
</dbReference>
<keyword evidence="3 5" id="KW-0067">ATP-binding</keyword>
<dbReference type="Gene3D" id="3.30.30.30">
    <property type="match status" value="1"/>
</dbReference>
<dbReference type="Proteomes" id="UP000321408">
    <property type="component" value="Chromosome"/>
</dbReference>
<dbReference type="RefSeq" id="WP_147664571.1">
    <property type="nucleotide sequence ID" value="NZ_CP042905.2"/>
</dbReference>
<feature type="region of interest" description="Disordered" evidence="8">
    <location>
        <begin position="612"/>
        <end position="657"/>
    </location>
</feature>
<dbReference type="InterPro" id="IPR018181">
    <property type="entry name" value="Heat_shock_70_CS"/>
</dbReference>
<evidence type="ECO:0000256" key="8">
    <source>
        <dbReference type="SAM" id="MobiDB-lite"/>
    </source>
</evidence>
<dbReference type="GO" id="GO:0140662">
    <property type="term" value="F:ATP-dependent protein folding chaperone"/>
    <property type="evidence" value="ECO:0007669"/>
    <property type="project" value="InterPro"/>
</dbReference>
<dbReference type="GO" id="GO:0005524">
    <property type="term" value="F:ATP binding"/>
    <property type="evidence" value="ECO:0007669"/>
    <property type="project" value="UniProtKB-UniRule"/>
</dbReference>
<evidence type="ECO:0000256" key="7">
    <source>
        <dbReference type="SAM" id="Coils"/>
    </source>
</evidence>
<dbReference type="Gene3D" id="2.60.34.10">
    <property type="entry name" value="Substrate Binding Domain Of DNAk, Chain A, domain 1"/>
    <property type="match status" value="1"/>
</dbReference>
<dbReference type="Pfam" id="PF00012">
    <property type="entry name" value="HSP70"/>
    <property type="match status" value="1"/>
</dbReference>
<dbReference type="Gene3D" id="1.20.1270.10">
    <property type="match status" value="1"/>
</dbReference>
<evidence type="ECO:0000256" key="5">
    <source>
        <dbReference type="HAMAP-Rule" id="MF_00332"/>
    </source>
</evidence>
<dbReference type="InterPro" id="IPR029047">
    <property type="entry name" value="HSP70_peptide-bd_sf"/>
</dbReference>
<keyword evidence="2 5" id="KW-0547">Nucleotide-binding</keyword>
<dbReference type="PROSITE" id="PS00297">
    <property type="entry name" value="HSP70_1"/>
    <property type="match status" value="1"/>
</dbReference>
<keyword evidence="4 5" id="KW-0143">Chaperone</keyword>
<dbReference type="HAMAP" id="MF_00332">
    <property type="entry name" value="DnaK"/>
    <property type="match status" value="1"/>
</dbReference>
<dbReference type="SUPFAM" id="SSF100934">
    <property type="entry name" value="Heat shock protein 70kD (HSP70), C-terminal subdomain"/>
    <property type="match status" value="1"/>
</dbReference>
<evidence type="ECO:0000313" key="9">
    <source>
        <dbReference type="EMBL" id="QEE17683.1"/>
    </source>
</evidence>
<evidence type="ECO:0000313" key="10">
    <source>
        <dbReference type="Proteomes" id="UP000321408"/>
    </source>
</evidence>
<dbReference type="PROSITE" id="PS00329">
    <property type="entry name" value="HSP70_2"/>
    <property type="match status" value="1"/>
</dbReference>